<gene>
    <name evidence="4" type="ORF">DM01DRAFT_1386156</name>
</gene>
<evidence type="ECO:0000313" key="5">
    <source>
        <dbReference type="Proteomes" id="UP000242146"/>
    </source>
</evidence>
<dbReference type="InterPro" id="IPR044926">
    <property type="entry name" value="RGS_subdomain_2"/>
</dbReference>
<dbReference type="PANTHER" id="PTHR13155">
    <property type="entry name" value="A-KINASE ANCHOR PROTEINS"/>
    <property type="match status" value="1"/>
</dbReference>
<feature type="transmembrane region" description="Helical" evidence="2">
    <location>
        <begin position="191"/>
        <end position="213"/>
    </location>
</feature>
<sequence>MTTSNLQHLPTLEQVLTRKTQPPVCLYNFYIVMRDRLYMEEVLDFYLDVQHHEQLWRRYIRSMHKTGLLSEDDLVEGFHSPRVLSRLSNYSGDDEKPTESKLPSRDDIAQSAEGILLRYLVPHAAKELTQVPQQLKDHVRQLIEQEGRDDPAVFGECKKIAFDVMQRVAYPKFLRLKVWGNVTLWQQLGRLVLGLFSLMAGFTTGLSLIFLGYPQWGIRWCALLPIWVGVLNCMVFLTGLDPLWVLIFNTSETTTFHFNFIKERPVRRILFSRSLWLLLVSLVVSVALSVIFAAVPPRRL</sequence>
<dbReference type="InterPro" id="IPR016137">
    <property type="entry name" value="RGS"/>
</dbReference>
<dbReference type="EMBL" id="MCGT01000037">
    <property type="protein sequence ID" value="ORX46476.1"/>
    <property type="molecule type" value="Genomic_DNA"/>
</dbReference>
<feature type="compositionally biased region" description="Basic and acidic residues" evidence="1">
    <location>
        <begin position="93"/>
        <end position="105"/>
    </location>
</feature>
<dbReference type="GO" id="GO:0008104">
    <property type="term" value="P:intracellular protein localization"/>
    <property type="evidence" value="ECO:0007669"/>
    <property type="project" value="TreeGrafter"/>
</dbReference>
<dbReference type="GO" id="GO:0005886">
    <property type="term" value="C:plasma membrane"/>
    <property type="evidence" value="ECO:0007669"/>
    <property type="project" value="TreeGrafter"/>
</dbReference>
<keyword evidence="2" id="KW-1133">Transmembrane helix</keyword>
<dbReference type="InterPro" id="IPR036305">
    <property type="entry name" value="RGS_sf"/>
</dbReference>
<dbReference type="STRING" id="101127.A0A1X2G6M0"/>
<evidence type="ECO:0000256" key="1">
    <source>
        <dbReference type="SAM" id="MobiDB-lite"/>
    </source>
</evidence>
<feature type="region of interest" description="Disordered" evidence="1">
    <location>
        <begin position="86"/>
        <end position="105"/>
    </location>
</feature>
<dbReference type="Gene3D" id="1.10.167.10">
    <property type="entry name" value="Regulator of G-protein Signalling 4, domain 2"/>
    <property type="match status" value="1"/>
</dbReference>
<dbReference type="Proteomes" id="UP000242146">
    <property type="component" value="Unassembled WGS sequence"/>
</dbReference>
<proteinExistence type="predicted"/>
<dbReference type="OrthoDB" id="5876363at2759"/>
<protein>
    <recommendedName>
        <fullName evidence="3">RGS domain-containing protein</fullName>
    </recommendedName>
</protein>
<accession>A0A1X2G6M0</accession>
<keyword evidence="5" id="KW-1185">Reference proteome</keyword>
<feature type="transmembrane region" description="Helical" evidence="2">
    <location>
        <begin position="220"/>
        <end position="240"/>
    </location>
</feature>
<feature type="domain" description="RGS" evidence="3">
    <location>
        <begin position="101"/>
        <end position="175"/>
    </location>
</feature>
<keyword evidence="2" id="KW-0472">Membrane</keyword>
<organism evidence="4 5">
    <name type="scientific">Hesseltinella vesiculosa</name>
    <dbReference type="NCBI Taxonomy" id="101127"/>
    <lineage>
        <taxon>Eukaryota</taxon>
        <taxon>Fungi</taxon>
        <taxon>Fungi incertae sedis</taxon>
        <taxon>Mucoromycota</taxon>
        <taxon>Mucoromycotina</taxon>
        <taxon>Mucoromycetes</taxon>
        <taxon>Mucorales</taxon>
        <taxon>Cunninghamellaceae</taxon>
        <taxon>Hesseltinella</taxon>
    </lineage>
</organism>
<dbReference type="InterPro" id="IPR052246">
    <property type="entry name" value="Cell_Polariz_PKAAnc"/>
</dbReference>
<dbReference type="PANTHER" id="PTHR13155:SF1">
    <property type="entry name" value="A-KINASE ANCHOR PROTEIN 10, MITOCHONDRIAL"/>
    <property type="match status" value="1"/>
</dbReference>
<comment type="caution">
    <text evidence="4">The sequence shown here is derived from an EMBL/GenBank/DDBJ whole genome shotgun (WGS) entry which is preliminary data.</text>
</comment>
<dbReference type="Pfam" id="PF00615">
    <property type="entry name" value="RGS"/>
    <property type="match status" value="1"/>
</dbReference>
<evidence type="ECO:0000256" key="2">
    <source>
        <dbReference type="SAM" id="Phobius"/>
    </source>
</evidence>
<dbReference type="SUPFAM" id="SSF48097">
    <property type="entry name" value="Regulator of G-protein signaling, RGS"/>
    <property type="match status" value="1"/>
</dbReference>
<name>A0A1X2G6M0_9FUNG</name>
<keyword evidence="2" id="KW-0812">Transmembrane</keyword>
<feature type="transmembrane region" description="Helical" evidence="2">
    <location>
        <begin position="275"/>
        <end position="295"/>
    </location>
</feature>
<dbReference type="SMART" id="SM00315">
    <property type="entry name" value="RGS"/>
    <property type="match status" value="1"/>
</dbReference>
<reference evidence="4 5" key="1">
    <citation type="submission" date="2016-07" db="EMBL/GenBank/DDBJ databases">
        <title>Pervasive Adenine N6-methylation of Active Genes in Fungi.</title>
        <authorList>
            <consortium name="DOE Joint Genome Institute"/>
            <person name="Mondo S.J."/>
            <person name="Dannebaum R.O."/>
            <person name="Kuo R.C."/>
            <person name="Labutti K."/>
            <person name="Haridas S."/>
            <person name="Kuo A."/>
            <person name="Salamov A."/>
            <person name="Ahrendt S.R."/>
            <person name="Lipzen A."/>
            <person name="Sullivan W."/>
            <person name="Andreopoulos W.B."/>
            <person name="Clum A."/>
            <person name="Lindquist E."/>
            <person name="Daum C."/>
            <person name="Ramamoorthy G.K."/>
            <person name="Gryganskyi A."/>
            <person name="Culley D."/>
            <person name="Magnuson J.K."/>
            <person name="James T.Y."/>
            <person name="O'Malley M.A."/>
            <person name="Stajich J.E."/>
            <person name="Spatafora J.W."/>
            <person name="Visel A."/>
            <person name="Grigoriev I.V."/>
        </authorList>
    </citation>
    <scope>NUCLEOTIDE SEQUENCE [LARGE SCALE GENOMIC DNA]</scope>
    <source>
        <strain evidence="4 5">NRRL 3301</strain>
    </source>
</reference>
<evidence type="ECO:0000313" key="4">
    <source>
        <dbReference type="EMBL" id="ORX46476.1"/>
    </source>
</evidence>
<dbReference type="PROSITE" id="PS50132">
    <property type="entry name" value="RGS"/>
    <property type="match status" value="1"/>
</dbReference>
<evidence type="ECO:0000259" key="3">
    <source>
        <dbReference type="PROSITE" id="PS50132"/>
    </source>
</evidence>
<dbReference type="AlphaFoldDB" id="A0A1X2G6M0"/>